<accession>A0A6H5IK22</accession>
<dbReference type="InterPro" id="IPR002110">
    <property type="entry name" value="Ankyrin_rpt"/>
</dbReference>
<dbReference type="InterPro" id="IPR036770">
    <property type="entry name" value="Ankyrin_rpt-contain_sf"/>
</dbReference>
<dbReference type="GO" id="GO:0005737">
    <property type="term" value="C:cytoplasm"/>
    <property type="evidence" value="ECO:0007669"/>
    <property type="project" value="TreeGrafter"/>
</dbReference>
<dbReference type="Gene3D" id="1.25.40.20">
    <property type="entry name" value="Ankyrin repeat-containing domain"/>
    <property type="match status" value="1"/>
</dbReference>
<dbReference type="SMART" id="SM00248">
    <property type="entry name" value="ANK"/>
    <property type="match status" value="2"/>
</dbReference>
<keyword evidence="6" id="KW-1185">Reference proteome</keyword>
<keyword evidence="2 3" id="KW-0040">ANK repeat</keyword>
<dbReference type="GO" id="GO:0005634">
    <property type="term" value="C:nucleus"/>
    <property type="evidence" value="ECO:0007669"/>
    <property type="project" value="TreeGrafter"/>
</dbReference>
<evidence type="ECO:0000256" key="1">
    <source>
        <dbReference type="ARBA" id="ARBA00022737"/>
    </source>
</evidence>
<dbReference type="PROSITE" id="PS50297">
    <property type="entry name" value="ANK_REP_REGION"/>
    <property type="match status" value="1"/>
</dbReference>
<evidence type="ECO:0000256" key="3">
    <source>
        <dbReference type="PROSITE-ProRule" id="PRU00023"/>
    </source>
</evidence>
<name>A0A6H5IK22_9HYME</name>
<evidence type="ECO:0000313" key="6">
    <source>
        <dbReference type="Proteomes" id="UP000479190"/>
    </source>
</evidence>
<gene>
    <name evidence="5" type="ORF">TBRA_LOCUS7967</name>
</gene>
<dbReference type="OrthoDB" id="4772757at2759"/>
<evidence type="ECO:0000313" key="5">
    <source>
        <dbReference type="EMBL" id="CAB0036085.1"/>
    </source>
</evidence>
<dbReference type="PANTHER" id="PTHR24189:SF50">
    <property type="entry name" value="ANKYRIN REPEAT AND SOCS BOX PROTEIN 2"/>
    <property type="match status" value="1"/>
</dbReference>
<dbReference type="EMBL" id="CADCXV010000806">
    <property type="protein sequence ID" value="CAB0036085.1"/>
    <property type="molecule type" value="Genomic_DNA"/>
</dbReference>
<feature type="repeat" description="ANK" evidence="3">
    <location>
        <begin position="105"/>
        <end position="140"/>
    </location>
</feature>
<dbReference type="Proteomes" id="UP000479190">
    <property type="component" value="Unassembled WGS sequence"/>
</dbReference>
<dbReference type="Pfam" id="PF12796">
    <property type="entry name" value="Ank_2"/>
    <property type="match status" value="1"/>
</dbReference>
<dbReference type="PANTHER" id="PTHR24189">
    <property type="entry name" value="MYOTROPHIN"/>
    <property type="match status" value="1"/>
</dbReference>
<reference evidence="5 6" key="1">
    <citation type="submission" date="2020-02" db="EMBL/GenBank/DDBJ databases">
        <authorList>
            <person name="Ferguson B K."/>
        </authorList>
    </citation>
    <scope>NUCLEOTIDE SEQUENCE [LARGE SCALE GENOMIC DNA]</scope>
</reference>
<dbReference type="PROSITE" id="PS50088">
    <property type="entry name" value="ANK_REPEAT"/>
    <property type="match status" value="1"/>
</dbReference>
<keyword evidence="1" id="KW-0677">Repeat</keyword>
<feature type="compositionally biased region" description="Polar residues" evidence="4">
    <location>
        <begin position="643"/>
        <end position="668"/>
    </location>
</feature>
<dbReference type="InterPro" id="IPR050745">
    <property type="entry name" value="Multifunctional_regulatory"/>
</dbReference>
<feature type="region of interest" description="Disordered" evidence="4">
    <location>
        <begin position="634"/>
        <end position="670"/>
    </location>
</feature>
<sequence>MYVHPLTVCNRATKAKKQTTDVTSYRSDPHTEQLHADLYMYRYTTRVSADQLLVQRRPTHADSLRPISETHYHAASRRCVMCAMRSPEHRLLKEQRAHVNARDEWGRTPLWYAAQHHFNRIPRIVRTLLENGADPNLADAEGLTPLHVICRRKLDDGSMDVFLQICDYTHRFTKIYFNAKVADENVPKKRTKNPVKTLTRETGQRIEQRHAVQQQQQQQQLVVVTYIVVCLKPLPTVGAESISTCVSSACPAAENVCVWKREVRMSRCPRRIAAAAVLYTYFRVLLSHRRRRRAVVLFAVIATDENSKSLIRKSRKQTFKSTFSGENRPVRTTTTTTTALKLANVGACLVLYLFLPSYDAAAAADSSSLKPLISKYVFDFLALLLPALRAQSHIIISYTECVLLPYDHGNGVVPPCARLESSFLRHTLIHALCSVFFVGTLCGYSISSRHRHLYNLKKVCVAVISEGVSYTAKTTTTTTRPRSESESACYAASGTHYRKLSLARVELVKGRERRRRRKWLVGGKEHTRTAYYTAAATASSAHVEVKSSLSADGQSIVSIMNTFFNDVDEKTINTLIHSNKPNKTCNYGLAKDNIRDKDYDEIKLNHLIKEQNEKVDNAIHDQHHNNRGHEATVAASNNHHKQQQSAAANSKSTSKPLSDNKDSFSSGSPRVLSLRNKTTAADVFQYYRYLSTMIKDEVKEEDEQRRKINNRRCSAPSLVRMIPKSDDGQRALNLKANISHVSLINKPNNSMSVISLGSSSAFNSSFSGMKISQNTIKKIFNEIDQEGTVNNHKERQASSSITLTVPTTTTTRRACLFLIEQLVQAGKDELERRLISALCVPLNLECKAPMQLLLSLLQLMSYQYMKKQLWQQFMLTSSIDGISYTEATMFTVGAPSSRVYNDYKSNNEPLNTSFKISGDNASYRRITIDNDDYLMQLKEIKMQLSKSMLIVKINTEYDNNKDYDKDYSKDSDKSDEFKEKAVDYDDNNKLCRRFDEKTMIVRQPANNDIPNTCEPTMTLNCQSTTVIKSQAMFDVPAIQSTLENEPLNKCRLHRNQTTYPLVTPPIQILNGDNKPSSRAIRLPTSNLKIITVRVLHLSSNNHRINSSRNKLSLCSLSNKPESTTTSRCRIPWRSVPDLLPLPIRQPSNNLNN</sequence>
<dbReference type="SUPFAM" id="SSF48403">
    <property type="entry name" value="Ankyrin repeat"/>
    <property type="match status" value="1"/>
</dbReference>
<evidence type="ECO:0000256" key="4">
    <source>
        <dbReference type="SAM" id="MobiDB-lite"/>
    </source>
</evidence>
<proteinExistence type="predicted"/>
<organism evidence="5 6">
    <name type="scientific">Trichogramma brassicae</name>
    <dbReference type="NCBI Taxonomy" id="86971"/>
    <lineage>
        <taxon>Eukaryota</taxon>
        <taxon>Metazoa</taxon>
        <taxon>Ecdysozoa</taxon>
        <taxon>Arthropoda</taxon>
        <taxon>Hexapoda</taxon>
        <taxon>Insecta</taxon>
        <taxon>Pterygota</taxon>
        <taxon>Neoptera</taxon>
        <taxon>Endopterygota</taxon>
        <taxon>Hymenoptera</taxon>
        <taxon>Apocrita</taxon>
        <taxon>Proctotrupomorpha</taxon>
        <taxon>Chalcidoidea</taxon>
        <taxon>Trichogrammatidae</taxon>
        <taxon>Trichogramma</taxon>
    </lineage>
</organism>
<dbReference type="AlphaFoldDB" id="A0A6H5IK22"/>
<evidence type="ECO:0000256" key="2">
    <source>
        <dbReference type="ARBA" id="ARBA00023043"/>
    </source>
</evidence>
<protein>
    <submittedName>
        <fullName evidence="5">Uncharacterized protein</fullName>
    </submittedName>
</protein>